<dbReference type="Gene3D" id="2.40.50.220">
    <property type="entry name" value="EutN/Ccml"/>
    <property type="match status" value="1"/>
</dbReference>
<dbReference type="CDD" id="cd01614">
    <property type="entry name" value="EutN_CcmL"/>
    <property type="match status" value="1"/>
</dbReference>
<proteinExistence type="predicted"/>
<dbReference type="SUPFAM" id="SSF159133">
    <property type="entry name" value="EutN/CcmL-like"/>
    <property type="match status" value="1"/>
</dbReference>
<dbReference type="AlphaFoldDB" id="A0A2G6KFN2"/>
<gene>
    <name evidence="3" type="ORF">CSA56_08680</name>
</gene>
<dbReference type="EMBL" id="PDSK01000091">
    <property type="protein sequence ID" value="PIE34200.1"/>
    <property type="molecule type" value="Genomic_DNA"/>
</dbReference>
<dbReference type="GO" id="GO:0031469">
    <property type="term" value="C:bacterial microcompartment"/>
    <property type="evidence" value="ECO:0007669"/>
    <property type="project" value="UniProtKB-SubCell"/>
</dbReference>
<evidence type="ECO:0000256" key="2">
    <source>
        <dbReference type="ARBA" id="ARBA00024446"/>
    </source>
</evidence>
<comment type="caution">
    <text evidence="3">The sequence shown here is derived from an EMBL/GenBank/DDBJ whole genome shotgun (WGS) entry which is preliminary data.</text>
</comment>
<keyword evidence="2" id="KW-1283">Bacterial microcompartment</keyword>
<evidence type="ECO:0000313" key="3">
    <source>
        <dbReference type="EMBL" id="PIE34200.1"/>
    </source>
</evidence>
<dbReference type="PROSITE" id="PS51932">
    <property type="entry name" value="BMV"/>
    <property type="match status" value="1"/>
</dbReference>
<protein>
    <submittedName>
        <fullName evidence="3">Ethanolamine utilization protein EutN</fullName>
    </submittedName>
</protein>
<dbReference type="InterPro" id="IPR004992">
    <property type="entry name" value="EutN_CcmL"/>
</dbReference>
<dbReference type="InterPro" id="IPR036677">
    <property type="entry name" value="EutN_CcmL_sf"/>
</dbReference>
<accession>A0A2G6KFN2</accession>
<organism evidence="3 4">
    <name type="scientific">candidate division KSB3 bacterium</name>
    <dbReference type="NCBI Taxonomy" id="2044937"/>
    <lineage>
        <taxon>Bacteria</taxon>
        <taxon>candidate division KSB3</taxon>
    </lineage>
</organism>
<dbReference type="Proteomes" id="UP000230821">
    <property type="component" value="Unassembled WGS sequence"/>
</dbReference>
<sequence>MKLGKVIGRVVCTQKLEVLDGLKLLLVQPIDEQQHKTGDPIVAFDAAQAGEGDLIFYETSKEAGWALREWFTPADAAILGVIDHLDTIGEAAQ</sequence>
<name>A0A2G6KFN2_9BACT</name>
<evidence type="ECO:0000256" key="1">
    <source>
        <dbReference type="ARBA" id="ARBA00024322"/>
    </source>
</evidence>
<dbReference type="PANTHER" id="PTHR36539">
    <property type="entry name" value="ETHANOLAMINE UTILIZATION PROTEIN EUTN"/>
    <property type="match status" value="1"/>
</dbReference>
<evidence type="ECO:0000313" key="4">
    <source>
        <dbReference type="Proteomes" id="UP000230821"/>
    </source>
</evidence>
<comment type="subcellular location">
    <subcellularLocation>
        <location evidence="1">Bacterial microcompartment</location>
    </subcellularLocation>
</comment>
<dbReference type="Pfam" id="PF03319">
    <property type="entry name" value="EutN_CcmL"/>
    <property type="match status" value="1"/>
</dbReference>
<reference evidence="3 4" key="1">
    <citation type="submission" date="2017-10" db="EMBL/GenBank/DDBJ databases">
        <title>Novel microbial diversity and functional potential in the marine mammal oral microbiome.</title>
        <authorList>
            <person name="Dudek N.K."/>
            <person name="Sun C.L."/>
            <person name="Burstein D."/>
            <person name="Kantor R.S."/>
            <person name="Aliaga Goltsman D.S."/>
            <person name="Bik E.M."/>
            <person name="Thomas B.C."/>
            <person name="Banfield J.F."/>
            <person name="Relman D.A."/>
        </authorList>
    </citation>
    <scope>NUCLEOTIDE SEQUENCE [LARGE SCALE GENOMIC DNA]</scope>
    <source>
        <strain evidence="3">DOLJORAL78_47_16</strain>
    </source>
</reference>